<proteinExistence type="predicted"/>
<reference evidence="1" key="1">
    <citation type="journal article" date="2020" name="Fungal Divers.">
        <title>Resolving the Mortierellaceae phylogeny through synthesis of multi-gene phylogenetics and phylogenomics.</title>
        <authorList>
            <person name="Vandepol N."/>
            <person name="Liber J."/>
            <person name="Desiro A."/>
            <person name="Na H."/>
            <person name="Kennedy M."/>
            <person name="Barry K."/>
            <person name="Grigoriev I.V."/>
            <person name="Miller A.N."/>
            <person name="O'Donnell K."/>
            <person name="Stajich J.E."/>
            <person name="Bonito G."/>
        </authorList>
    </citation>
    <scope>NUCLEOTIDE SEQUENCE</scope>
    <source>
        <strain evidence="1">KOD1015</strain>
    </source>
</reference>
<organism evidence="1 2">
    <name type="scientific">Lunasporangiospora selenospora</name>
    <dbReference type="NCBI Taxonomy" id="979761"/>
    <lineage>
        <taxon>Eukaryota</taxon>
        <taxon>Fungi</taxon>
        <taxon>Fungi incertae sedis</taxon>
        <taxon>Mucoromycota</taxon>
        <taxon>Mortierellomycotina</taxon>
        <taxon>Mortierellomycetes</taxon>
        <taxon>Mortierellales</taxon>
        <taxon>Mortierellaceae</taxon>
        <taxon>Lunasporangiospora</taxon>
    </lineage>
</organism>
<name>A0A9P6FP99_9FUNG</name>
<gene>
    <name evidence="1" type="ORF">BGW38_004454</name>
</gene>
<protein>
    <submittedName>
        <fullName evidence="1">Uncharacterized protein</fullName>
    </submittedName>
</protein>
<dbReference type="AlphaFoldDB" id="A0A9P6FP99"/>
<evidence type="ECO:0000313" key="2">
    <source>
        <dbReference type="Proteomes" id="UP000780801"/>
    </source>
</evidence>
<dbReference type="Proteomes" id="UP000780801">
    <property type="component" value="Unassembled WGS sequence"/>
</dbReference>
<comment type="caution">
    <text evidence="1">The sequence shown here is derived from an EMBL/GenBank/DDBJ whole genome shotgun (WGS) entry which is preliminary data.</text>
</comment>
<accession>A0A9P6FP99</accession>
<evidence type="ECO:0000313" key="1">
    <source>
        <dbReference type="EMBL" id="KAF9579333.1"/>
    </source>
</evidence>
<keyword evidence="2" id="KW-1185">Reference proteome</keyword>
<dbReference type="EMBL" id="JAABOA010002850">
    <property type="protein sequence ID" value="KAF9579333.1"/>
    <property type="molecule type" value="Genomic_DNA"/>
</dbReference>
<sequence>MSMTCPRDTSKVSPSFRRFVTLVQRHRDRRIEHLTQENIDDCKRVFNDEYRVHRNFSLAVYYTGLHIDDVMIIEGWRHYTTRVFLEGADYGEQEDLRINGLLLHASCNMSSKAPEVTRYLEKMGVSVPID</sequence>
<feature type="non-terminal residue" evidence="1">
    <location>
        <position position="130"/>
    </location>
</feature>